<organism evidence="2 3">
    <name type="scientific">Rasamsonia emersonii (strain ATCC 16479 / CBS 393.64 / IMI 116815)</name>
    <dbReference type="NCBI Taxonomy" id="1408163"/>
    <lineage>
        <taxon>Eukaryota</taxon>
        <taxon>Fungi</taxon>
        <taxon>Dikarya</taxon>
        <taxon>Ascomycota</taxon>
        <taxon>Pezizomycotina</taxon>
        <taxon>Eurotiomycetes</taxon>
        <taxon>Eurotiomycetidae</taxon>
        <taxon>Eurotiales</taxon>
        <taxon>Trichocomaceae</taxon>
        <taxon>Rasamsonia</taxon>
    </lineage>
</organism>
<dbReference type="Proteomes" id="UP000053958">
    <property type="component" value="Unassembled WGS sequence"/>
</dbReference>
<gene>
    <name evidence="2" type="ORF">T310_7444</name>
</gene>
<name>A0A0F4YJY6_RASE3</name>
<dbReference type="STRING" id="1408163.A0A0F4YJY6"/>
<evidence type="ECO:0000256" key="1">
    <source>
        <dbReference type="SAM" id="MobiDB-lite"/>
    </source>
</evidence>
<sequence length="441" mass="50104">MAASYISVPRSSSRSPSPSPSPTAIPLRGILTEDIEAAEVEYNAAEILDDHPLRSYPRKCCPGLTYFFQAWYRVAWKNWNERVFRLVGVIQCLGVLSNGLFYFASGDYDWREGWEPPQQERFEFTRWPAEFGQSTRCISHHNLAFPDPISFAINAGCTGARVDIWLYNNDILVGSSVQSLDTRNTLKDRYIDPLLRVLKSRNPTSDKTPVGVFDDPTRSFVLILDFRSLPGPLWPHVLSQLSALRDGGYLTHMKGSQLIQRPVTVVVSGRIPLAFVNAIQSDHRDIFFDASLDEMVLESRDRVSGYSNHQRRAVENSDHDDSSESEDRSQDVESIDSRTRARTPPDYNPQNSFCASASFRDSVGFPRRNRFSSHQMNLIRQHIQVAHRHGLKARYYDIPGRRGLRDLIWHTLAQEGADLIDVDGFWDRSAGRGWPLNSQGS</sequence>
<dbReference type="OrthoDB" id="4499526at2759"/>
<dbReference type="InterPro" id="IPR051236">
    <property type="entry name" value="HAT_RTT109-like"/>
</dbReference>
<dbReference type="PANTHER" id="PTHR31571:SF1">
    <property type="entry name" value="ALTERED INHERITANCE OF MITOCHONDRIA PROTEIN 6"/>
    <property type="match status" value="1"/>
</dbReference>
<dbReference type="PANTHER" id="PTHR31571">
    <property type="entry name" value="ALTERED INHERITANCE OF MITOCHONDRIA PROTEIN 6"/>
    <property type="match status" value="1"/>
</dbReference>
<accession>A0A0F4YJY6</accession>
<keyword evidence="3" id="KW-1185">Reference proteome</keyword>
<evidence type="ECO:0008006" key="4">
    <source>
        <dbReference type="Google" id="ProtNLM"/>
    </source>
</evidence>
<proteinExistence type="predicted"/>
<feature type="compositionally biased region" description="Basic and acidic residues" evidence="1">
    <location>
        <begin position="312"/>
        <end position="339"/>
    </location>
</feature>
<comment type="caution">
    <text evidence="2">The sequence shown here is derived from an EMBL/GenBank/DDBJ whole genome shotgun (WGS) entry which is preliminary data.</text>
</comment>
<dbReference type="GeneID" id="25319716"/>
<reference evidence="2 3" key="1">
    <citation type="submission" date="2015-04" db="EMBL/GenBank/DDBJ databases">
        <authorList>
            <person name="Heijne W.H."/>
            <person name="Fedorova N.D."/>
            <person name="Nierman W.C."/>
            <person name="Vollebregt A.W."/>
            <person name="Zhao Z."/>
            <person name="Wu L."/>
            <person name="Kumar M."/>
            <person name="Stam H."/>
            <person name="van den Berg M.A."/>
            <person name="Pel H.J."/>
        </authorList>
    </citation>
    <scope>NUCLEOTIDE SEQUENCE [LARGE SCALE GENOMIC DNA]</scope>
    <source>
        <strain evidence="2 3">CBS 393.64</strain>
    </source>
</reference>
<dbReference type="AlphaFoldDB" id="A0A0F4YJY6"/>
<dbReference type="RefSeq" id="XP_013325219.1">
    <property type="nucleotide sequence ID" value="XM_013469765.1"/>
</dbReference>
<feature type="region of interest" description="Disordered" evidence="1">
    <location>
        <begin position="301"/>
        <end position="353"/>
    </location>
</feature>
<feature type="region of interest" description="Disordered" evidence="1">
    <location>
        <begin position="1"/>
        <end position="24"/>
    </location>
</feature>
<evidence type="ECO:0000313" key="3">
    <source>
        <dbReference type="Proteomes" id="UP000053958"/>
    </source>
</evidence>
<protein>
    <recommendedName>
        <fullName evidence="4">PLC-like phosphodiesterase</fullName>
    </recommendedName>
</protein>
<dbReference type="EMBL" id="LASV01000437">
    <property type="protein sequence ID" value="KKA18607.1"/>
    <property type="molecule type" value="Genomic_DNA"/>
</dbReference>
<evidence type="ECO:0000313" key="2">
    <source>
        <dbReference type="EMBL" id="KKA18607.1"/>
    </source>
</evidence>